<keyword evidence="3" id="KW-0998">Cell outer membrane</keyword>
<comment type="caution">
    <text evidence="6">The sequence shown here is derived from an EMBL/GenBank/DDBJ whole genome shotgun (WGS) entry which is preliminary data.</text>
</comment>
<evidence type="ECO:0000256" key="4">
    <source>
        <dbReference type="SAM" id="MobiDB-lite"/>
    </source>
</evidence>
<feature type="domain" description="TonB-dependent receptor-like beta-barrel" evidence="5">
    <location>
        <begin position="66"/>
        <end position="260"/>
    </location>
</feature>
<evidence type="ECO:0000256" key="3">
    <source>
        <dbReference type="ARBA" id="ARBA00023237"/>
    </source>
</evidence>
<evidence type="ECO:0000256" key="2">
    <source>
        <dbReference type="ARBA" id="ARBA00023136"/>
    </source>
</evidence>
<dbReference type="SUPFAM" id="SSF56935">
    <property type="entry name" value="Porins"/>
    <property type="match status" value="1"/>
</dbReference>
<proteinExistence type="predicted"/>
<organism evidence="6 7">
    <name type="scientific">Candidatus Brocadia sinica JPN1</name>
    <dbReference type="NCBI Taxonomy" id="1197129"/>
    <lineage>
        <taxon>Bacteria</taxon>
        <taxon>Pseudomonadati</taxon>
        <taxon>Planctomycetota</taxon>
        <taxon>Candidatus Brocadiia</taxon>
        <taxon>Candidatus Brocadiales</taxon>
        <taxon>Candidatus Brocadiaceae</taxon>
        <taxon>Candidatus Brocadia</taxon>
    </lineage>
</organism>
<dbReference type="EMBL" id="BAFN01000001">
    <property type="protein sequence ID" value="GAN34510.1"/>
    <property type="molecule type" value="Genomic_DNA"/>
</dbReference>
<evidence type="ECO:0000259" key="5">
    <source>
        <dbReference type="Pfam" id="PF00593"/>
    </source>
</evidence>
<reference evidence="7" key="1">
    <citation type="journal article" date="2015" name="Genome Announc.">
        <title>Draft Genome Sequence of an Anaerobic Ammonium-Oxidizing Bacterium, "Candidatus Brocadia sinica".</title>
        <authorList>
            <person name="Oshiki M."/>
            <person name="Shinyako-Hata K."/>
            <person name="Satoh H."/>
            <person name="Okabe S."/>
        </authorList>
    </citation>
    <scope>NUCLEOTIDE SEQUENCE [LARGE SCALE GENOMIC DNA]</scope>
    <source>
        <strain evidence="7">JPN1</strain>
    </source>
</reference>
<sequence length="262" mass="29996">MFGKTCGKVEFSGMARYRQTTGFDGIVERDRQTINDNISSSLPPPFNFPAASQAPGRVHDGRQEYDLNLRVTYKDFYVEGLYINKNKGPFIGPQFALNDESDVETNYVFVDAGYRKTFEERFTVKPRVYYDQFDDNIYIESLPEGGTLDRNGDGFPDTRYPDGLIGNGKVIEKIVGTEIPFDYKLFDGNIITLGLEYRLINQTNVHFLSNFHPVTLEPLDSIQNFSDSYPFLEEATRRIWLVYLQDTWDITDTLHLTLGGKA</sequence>
<dbReference type="Pfam" id="PF00593">
    <property type="entry name" value="TonB_dep_Rec_b-barrel"/>
    <property type="match status" value="1"/>
</dbReference>
<dbReference type="RefSeq" id="WP_052564510.1">
    <property type="nucleotide sequence ID" value="NZ_BAFN01000001.1"/>
</dbReference>
<dbReference type="Gene3D" id="2.40.170.20">
    <property type="entry name" value="TonB-dependent receptor, beta-barrel domain"/>
    <property type="match status" value="1"/>
</dbReference>
<feature type="region of interest" description="Disordered" evidence="4">
    <location>
        <begin position="38"/>
        <end position="57"/>
    </location>
</feature>
<protein>
    <submittedName>
        <fullName evidence="6">Iron complex outermembrane recepter protein</fullName>
    </submittedName>
</protein>
<accession>A0ABQ0K0H2</accession>
<dbReference type="InterPro" id="IPR036942">
    <property type="entry name" value="Beta-barrel_TonB_sf"/>
</dbReference>
<name>A0ABQ0K0H2_9BACT</name>
<dbReference type="Proteomes" id="UP000032309">
    <property type="component" value="Unassembled WGS sequence"/>
</dbReference>
<gene>
    <name evidence="6" type="ORF">BROSI_A3047</name>
</gene>
<comment type="subcellular location">
    <subcellularLocation>
        <location evidence="1">Cell outer membrane</location>
    </subcellularLocation>
</comment>
<dbReference type="InterPro" id="IPR000531">
    <property type="entry name" value="Beta-barrel_TonB"/>
</dbReference>
<keyword evidence="2" id="KW-0472">Membrane</keyword>
<evidence type="ECO:0000313" key="6">
    <source>
        <dbReference type="EMBL" id="GAN34510.1"/>
    </source>
</evidence>
<keyword evidence="7" id="KW-1185">Reference proteome</keyword>
<evidence type="ECO:0000256" key="1">
    <source>
        <dbReference type="ARBA" id="ARBA00004442"/>
    </source>
</evidence>
<evidence type="ECO:0000313" key="7">
    <source>
        <dbReference type="Proteomes" id="UP000032309"/>
    </source>
</evidence>